<dbReference type="SUPFAM" id="SSF53448">
    <property type="entry name" value="Nucleotide-diphospho-sugar transferases"/>
    <property type="match status" value="1"/>
</dbReference>
<dbReference type="InterPro" id="IPR001173">
    <property type="entry name" value="Glyco_trans_2-like"/>
</dbReference>
<evidence type="ECO:0000256" key="1">
    <source>
        <dbReference type="ARBA" id="ARBA00006739"/>
    </source>
</evidence>
<dbReference type="Pfam" id="PF00535">
    <property type="entry name" value="Glycos_transf_2"/>
    <property type="match status" value="1"/>
</dbReference>
<name>A0AAU7D636_9BACT</name>
<evidence type="ECO:0000259" key="4">
    <source>
        <dbReference type="Pfam" id="PF00535"/>
    </source>
</evidence>
<evidence type="ECO:0000256" key="2">
    <source>
        <dbReference type="ARBA" id="ARBA00022676"/>
    </source>
</evidence>
<dbReference type="CDD" id="cd02526">
    <property type="entry name" value="GT2_RfbF_like"/>
    <property type="match status" value="1"/>
</dbReference>
<dbReference type="Gene3D" id="3.90.550.10">
    <property type="entry name" value="Spore Coat Polysaccharide Biosynthesis Protein SpsA, Chain A"/>
    <property type="match status" value="1"/>
</dbReference>
<proteinExistence type="inferred from homology"/>
<dbReference type="InterPro" id="IPR029044">
    <property type="entry name" value="Nucleotide-diphossugar_trans"/>
</dbReference>
<dbReference type="EMBL" id="CP121194">
    <property type="protein sequence ID" value="XBH09549.1"/>
    <property type="molecule type" value="Genomic_DNA"/>
</dbReference>
<dbReference type="PANTHER" id="PTHR43179">
    <property type="entry name" value="RHAMNOSYLTRANSFERASE WBBL"/>
    <property type="match status" value="1"/>
</dbReference>
<accession>A0AAU7CX37</accession>
<dbReference type="GO" id="GO:0016757">
    <property type="term" value="F:glycosyltransferase activity"/>
    <property type="evidence" value="ECO:0007669"/>
    <property type="project" value="UniProtKB-KW"/>
</dbReference>
<protein>
    <submittedName>
        <fullName evidence="6">Glycosyltransferase family 2 protein</fullName>
    </submittedName>
</protein>
<dbReference type="AlphaFoldDB" id="A0AAU7D636"/>
<evidence type="ECO:0000256" key="3">
    <source>
        <dbReference type="ARBA" id="ARBA00022679"/>
    </source>
</evidence>
<keyword evidence="3" id="KW-0808">Transferase</keyword>
<dbReference type="EMBL" id="CP121195">
    <property type="protein sequence ID" value="XBH12836.1"/>
    <property type="molecule type" value="Genomic_DNA"/>
</dbReference>
<evidence type="ECO:0000313" key="5">
    <source>
        <dbReference type="EMBL" id="XBH09549.1"/>
    </source>
</evidence>
<dbReference type="KEGG" id="epl:P4G45_13795"/>
<keyword evidence="2" id="KW-0328">Glycosyltransferase</keyword>
<feature type="domain" description="Glycosyltransferase 2-like" evidence="4">
    <location>
        <begin position="27"/>
        <end position="126"/>
    </location>
</feature>
<organism evidence="6">
    <name type="scientific">Edaphobacter paludis</name>
    <dbReference type="NCBI Taxonomy" id="3035702"/>
    <lineage>
        <taxon>Bacteria</taxon>
        <taxon>Pseudomonadati</taxon>
        <taxon>Acidobacteriota</taxon>
        <taxon>Terriglobia</taxon>
        <taxon>Terriglobales</taxon>
        <taxon>Acidobacteriaceae</taxon>
        <taxon>Edaphobacter</taxon>
    </lineage>
</organism>
<accession>A0AAU7D636</accession>
<comment type="similarity">
    <text evidence="1">Belongs to the glycosyltransferase 2 family.</text>
</comment>
<evidence type="ECO:0000313" key="6">
    <source>
        <dbReference type="EMBL" id="XBH12836.1"/>
    </source>
</evidence>
<reference evidence="6" key="1">
    <citation type="submission" date="2023-03" db="EMBL/GenBank/DDBJ databases">
        <title>Edaphobacter sp.</title>
        <authorList>
            <person name="Huber K.J."/>
            <person name="Papendorf J."/>
            <person name="Pilke C."/>
            <person name="Bunk B."/>
            <person name="Sproeer C."/>
            <person name="Pester M."/>
        </authorList>
    </citation>
    <scope>NUCLEOTIDE SEQUENCE</scope>
    <source>
        <strain evidence="5">DSM 109919</strain>
        <strain evidence="6">DSM 109920</strain>
    </source>
</reference>
<dbReference type="PANTHER" id="PTHR43179:SF12">
    <property type="entry name" value="GALACTOFURANOSYLTRANSFERASE GLFT2"/>
    <property type="match status" value="1"/>
</dbReference>
<gene>
    <name evidence="5" type="ORF">P4G45_13795</name>
    <name evidence="6" type="ORF">P8936_14210</name>
</gene>
<dbReference type="RefSeq" id="WP_348267058.1">
    <property type="nucleotide sequence ID" value="NZ_CP121194.1"/>
</dbReference>
<sequence>MRTTDWLPGHPEEITGMEMNGVCAVVVTFHPDPDVIENLTKLRPQVQGLIVVDNGSPVPSVDLLRTASSQIGFELVENRENLGIAAALNTGIRLADANSFQWVILFDQDSCVTEGFMNSMLQAFDGNLRGERLGILVPRYIDKRSSSDLPAVVVKTGGLEAAMTSGTLMRISSFHQHGPFEEDLFIDAVDYEYSLRLRSHGYFIEECDQALLLHSPGTPRVHKFRGKYLFQTSNYSPVRRYYQERNKVWVTKKYWKQFPFFCFKLFFFSSKDFVKCILAENRKWDKFCYASRGIADGLRGRMGRLDKA</sequence>